<evidence type="ECO:0000313" key="2">
    <source>
        <dbReference type="EMBL" id="OAE24607.1"/>
    </source>
</evidence>
<organism evidence="2 3">
    <name type="scientific">Marchantia polymorpha subsp. ruderalis</name>
    <dbReference type="NCBI Taxonomy" id="1480154"/>
    <lineage>
        <taxon>Eukaryota</taxon>
        <taxon>Viridiplantae</taxon>
        <taxon>Streptophyta</taxon>
        <taxon>Embryophyta</taxon>
        <taxon>Marchantiophyta</taxon>
        <taxon>Marchantiopsida</taxon>
        <taxon>Marchantiidae</taxon>
        <taxon>Marchantiales</taxon>
        <taxon>Marchantiaceae</taxon>
        <taxon>Marchantia</taxon>
    </lineage>
</organism>
<name>A0A176VV20_MARPO</name>
<dbReference type="AlphaFoldDB" id="A0A176VV20"/>
<evidence type="ECO:0000256" key="1">
    <source>
        <dbReference type="SAM" id="MobiDB-lite"/>
    </source>
</evidence>
<proteinExistence type="predicted"/>
<gene>
    <name evidence="2" type="ORF">AXG93_2767s1060</name>
</gene>
<protein>
    <submittedName>
        <fullName evidence="2">Uncharacterized protein</fullName>
    </submittedName>
</protein>
<dbReference type="Proteomes" id="UP000077202">
    <property type="component" value="Unassembled WGS sequence"/>
</dbReference>
<evidence type="ECO:0000313" key="3">
    <source>
        <dbReference type="Proteomes" id="UP000077202"/>
    </source>
</evidence>
<keyword evidence="3" id="KW-1185">Reference proteome</keyword>
<dbReference type="EMBL" id="LVLJ01002562">
    <property type="protein sequence ID" value="OAE24607.1"/>
    <property type="molecule type" value="Genomic_DNA"/>
</dbReference>
<comment type="caution">
    <text evidence="2">The sequence shown here is derived from an EMBL/GenBank/DDBJ whole genome shotgun (WGS) entry which is preliminary data.</text>
</comment>
<accession>A0A176VV20</accession>
<reference evidence="2" key="1">
    <citation type="submission" date="2016-03" db="EMBL/GenBank/DDBJ databases">
        <title>Mechanisms controlling the formation of the plant cell surface in tip-growing cells are functionally conserved among land plants.</title>
        <authorList>
            <person name="Honkanen S."/>
            <person name="Jones V.A."/>
            <person name="Morieri G."/>
            <person name="Champion C."/>
            <person name="Hetherington A.J."/>
            <person name="Kelly S."/>
            <person name="Saint-Marcoux D."/>
            <person name="Proust H."/>
            <person name="Prescott H."/>
            <person name="Dolan L."/>
        </authorList>
    </citation>
    <scope>NUCLEOTIDE SEQUENCE [LARGE SCALE GENOMIC DNA]</scope>
    <source>
        <tissue evidence="2">Whole gametophyte</tissue>
    </source>
</reference>
<feature type="region of interest" description="Disordered" evidence="1">
    <location>
        <begin position="1"/>
        <end position="37"/>
    </location>
</feature>
<sequence length="130" mass="14554">MTDSDLIRRRPAGAADGRQRDSQSCARRRERAAEAEREGCLHEERNHMIMACDGSWVPSSQFPPQPLDFWTRDVICDGSWVPSSDLIMDEEVRKATRRSGLPIVASRTGRIIDPSFLRPFGSLGVQIVAS</sequence>